<organism evidence="1 2">
    <name type="scientific">Irpex rosettiformis</name>
    <dbReference type="NCBI Taxonomy" id="378272"/>
    <lineage>
        <taxon>Eukaryota</taxon>
        <taxon>Fungi</taxon>
        <taxon>Dikarya</taxon>
        <taxon>Basidiomycota</taxon>
        <taxon>Agaricomycotina</taxon>
        <taxon>Agaricomycetes</taxon>
        <taxon>Polyporales</taxon>
        <taxon>Irpicaceae</taxon>
        <taxon>Irpex</taxon>
    </lineage>
</organism>
<sequence length="608" mass="67149">MATTRPDAPRKRSWIGKYKEKDSSSSGLPTPQEGQELSITRPIPSGNSSTSAISTHTPASGVGLPFKRSSSSTSLDSSTTSRPITPTNNKRWSSTTSLLTRQELDQQASQIILNALERTTSHAPSIKHAENKSDKDKASFGKMSLASMMSGFPSLSLSRSRDERGRSQTKDKGKEKRARSSSFAGREDDSDQVSARARSQSPFTLRRVRTRENSPDVQALRGSDADSDVEVNRIRPRNAFSTGTGLPDDENSVSSDEEEEDDGSDSWSDGEQFDPETEKNTETNAIVPEDRIENDPTEFADPLGEGVNVVIPPEPYFPSTLNSSQRNPRRRKSTRTQVTLPSVTSRPIFQRDRCTINVTHGDPDKVDHRRSKRYVLASDLSEESRYALEWAIGTVLRDGDELLIITVVENEDKVDPAIANPSDRMSKLRAQQERQGMAYILVRQATSLLQRTHLHVTISCQAWHAKNARHMLLDIVDYVEPTMLIVGSRGLGNLKGILLGSTSHYLIQKCSVPVMVARRRLKRPPRRSAHLATHHARLSLAEAAGIDRVATKVDEDVAAMREQVERDERDHRHGSPPPSEMVDEGDGDDTEVEGESTGTAPLGKTTTA</sequence>
<reference evidence="1" key="1">
    <citation type="journal article" date="2021" name="Environ. Microbiol.">
        <title>Gene family expansions and transcriptome signatures uncover fungal adaptations to wood decay.</title>
        <authorList>
            <person name="Hage H."/>
            <person name="Miyauchi S."/>
            <person name="Viragh M."/>
            <person name="Drula E."/>
            <person name="Min B."/>
            <person name="Chaduli D."/>
            <person name="Navarro D."/>
            <person name="Favel A."/>
            <person name="Norest M."/>
            <person name="Lesage-Meessen L."/>
            <person name="Balint B."/>
            <person name="Merenyi Z."/>
            <person name="de Eugenio L."/>
            <person name="Morin E."/>
            <person name="Martinez A.T."/>
            <person name="Baldrian P."/>
            <person name="Stursova M."/>
            <person name="Martinez M.J."/>
            <person name="Novotny C."/>
            <person name="Magnuson J.K."/>
            <person name="Spatafora J.W."/>
            <person name="Maurice S."/>
            <person name="Pangilinan J."/>
            <person name="Andreopoulos W."/>
            <person name="LaButti K."/>
            <person name="Hundley H."/>
            <person name="Na H."/>
            <person name="Kuo A."/>
            <person name="Barry K."/>
            <person name="Lipzen A."/>
            <person name="Henrissat B."/>
            <person name="Riley R."/>
            <person name="Ahrendt S."/>
            <person name="Nagy L.G."/>
            <person name="Grigoriev I.V."/>
            <person name="Martin F."/>
            <person name="Rosso M.N."/>
        </authorList>
    </citation>
    <scope>NUCLEOTIDE SEQUENCE</scope>
    <source>
        <strain evidence="1">CBS 384.51</strain>
    </source>
</reference>
<comment type="caution">
    <text evidence="1">The sequence shown here is derived from an EMBL/GenBank/DDBJ whole genome shotgun (WGS) entry which is preliminary data.</text>
</comment>
<proteinExistence type="predicted"/>
<protein>
    <submittedName>
        <fullName evidence="1">Uncharacterized protein</fullName>
    </submittedName>
</protein>
<dbReference type="EMBL" id="MU274923">
    <property type="protein sequence ID" value="KAI0086462.1"/>
    <property type="molecule type" value="Genomic_DNA"/>
</dbReference>
<keyword evidence="2" id="KW-1185">Reference proteome</keyword>
<evidence type="ECO:0000313" key="1">
    <source>
        <dbReference type="EMBL" id="KAI0086462.1"/>
    </source>
</evidence>
<gene>
    <name evidence="1" type="ORF">BDY19DRAFT_959970</name>
</gene>
<dbReference type="Proteomes" id="UP001055072">
    <property type="component" value="Unassembled WGS sequence"/>
</dbReference>
<name>A0ACB8TWM5_9APHY</name>
<evidence type="ECO:0000313" key="2">
    <source>
        <dbReference type="Proteomes" id="UP001055072"/>
    </source>
</evidence>
<accession>A0ACB8TWM5</accession>